<comment type="caution">
    <text evidence="1">The sequence shown here is derived from an EMBL/GenBank/DDBJ whole genome shotgun (WGS) entry which is preliminary data.</text>
</comment>
<protein>
    <submittedName>
        <fullName evidence="1">Uncharacterized protein</fullName>
    </submittedName>
</protein>
<reference evidence="1" key="1">
    <citation type="journal article" date="2023" name="G3 (Bethesda)">
        <title>A reference genome for the long-term kleptoplast-retaining sea slug Elysia crispata morphotype clarki.</title>
        <authorList>
            <person name="Eastman K.E."/>
            <person name="Pendleton A.L."/>
            <person name="Shaikh M.A."/>
            <person name="Suttiyut T."/>
            <person name="Ogas R."/>
            <person name="Tomko P."/>
            <person name="Gavelis G."/>
            <person name="Widhalm J.R."/>
            <person name="Wisecaver J.H."/>
        </authorList>
    </citation>
    <scope>NUCLEOTIDE SEQUENCE</scope>
    <source>
        <strain evidence="1">ECLA1</strain>
    </source>
</reference>
<evidence type="ECO:0000313" key="1">
    <source>
        <dbReference type="EMBL" id="KAK3787787.1"/>
    </source>
</evidence>
<organism evidence="1 2">
    <name type="scientific">Elysia crispata</name>
    <name type="common">lettuce slug</name>
    <dbReference type="NCBI Taxonomy" id="231223"/>
    <lineage>
        <taxon>Eukaryota</taxon>
        <taxon>Metazoa</taxon>
        <taxon>Spiralia</taxon>
        <taxon>Lophotrochozoa</taxon>
        <taxon>Mollusca</taxon>
        <taxon>Gastropoda</taxon>
        <taxon>Heterobranchia</taxon>
        <taxon>Euthyneura</taxon>
        <taxon>Panpulmonata</taxon>
        <taxon>Sacoglossa</taxon>
        <taxon>Placobranchoidea</taxon>
        <taxon>Plakobranchidae</taxon>
        <taxon>Elysia</taxon>
    </lineage>
</organism>
<accession>A0AAE1DYU6</accession>
<keyword evidence="2" id="KW-1185">Reference proteome</keyword>
<dbReference type="AlphaFoldDB" id="A0AAE1DYU6"/>
<name>A0AAE1DYU6_9GAST</name>
<sequence>MIHLYTIVPTPTLSTSHPHHHPHPPYHPHIHTITHIHTIIPEPHHHLHPQIHTIIFTSTSSPHNPHIIPTPTPPSLLPSLTHTHLNRKGIGAFKKQEQKQ</sequence>
<dbReference type="Proteomes" id="UP001283361">
    <property type="component" value="Unassembled WGS sequence"/>
</dbReference>
<gene>
    <name evidence="1" type="ORF">RRG08_038492</name>
</gene>
<dbReference type="EMBL" id="JAWDGP010001837">
    <property type="protein sequence ID" value="KAK3787787.1"/>
    <property type="molecule type" value="Genomic_DNA"/>
</dbReference>
<evidence type="ECO:0000313" key="2">
    <source>
        <dbReference type="Proteomes" id="UP001283361"/>
    </source>
</evidence>
<proteinExistence type="predicted"/>